<dbReference type="InterPro" id="IPR002641">
    <property type="entry name" value="PNPLA_dom"/>
</dbReference>
<dbReference type="Gene3D" id="3.40.1090.10">
    <property type="entry name" value="Cytosolic phospholipase A2 catalytic domain"/>
    <property type="match status" value="2"/>
</dbReference>
<feature type="domain" description="Cyclic nucleotide-binding" evidence="11">
    <location>
        <begin position="478"/>
        <end position="521"/>
    </location>
</feature>
<feature type="active site" description="Nucleophile" evidence="9">
    <location>
        <position position="807"/>
    </location>
</feature>
<keyword evidence="14" id="KW-1185">Reference proteome</keyword>
<dbReference type="Pfam" id="PF24179">
    <property type="entry name" value="NTE_Ploop"/>
    <property type="match status" value="1"/>
</dbReference>
<dbReference type="InterPro" id="IPR014710">
    <property type="entry name" value="RmlC-like_jellyroll"/>
</dbReference>
<evidence type="ECO:0000256" key="8">
    <source>
        <dbReference type="ARBA" id="ARBA00023136"/>
    </source>
</evidence>
<dbReference type="PANTHER" id="PTHR14226:SF29">
    <property type="entry name" value="NEUROPATHY TARGET ESTERASE SWS"/>
    <property type="match status" value="1"/>
</dbReference>
<dbReference type="PANTHER" id="PTHR14226">
    <property type="entry name" value="NEUROPATHY TARGET ESTERASE/SWISS CHEESE D.MELANOGASTER"/>
    <property type="match status" value="1"/>
</dbReference>
<evidence type="ECO:0000259" key="11">
    <source>
        <dbReference type="PROSITE" id="PS50042"/>
    </source>
</evidence>
<gene>
    <name evidence="13" type="ORF">PECAL_6P19220</name>
</gene>
<feature type="region of interest" description="Disordered" evidence="10">
    <location>
        <begin position="170"/>
        <end position="202"/>
    </location>
</feature>
<evidence type="ECO:0000256" key="10">
    <source>
        <dbReference type="SAM" id="MobiDB-lite"/>
    </source>
</evidence>
<keyword evidence="7 9" id="KW-0443">Lipid metabolism</keyword>
<dbReference type="InterPro" id="IPR018490">
    <property type="entry name" value="cNMP-bd_dom_sf"/>
</dbReference>
<comment type="subcellular location">
    <subcellularLocation>
        <location evidence="1">Membrane</location>
    </subcellularLocation>
</comment>
<dbReference type="EMBL" id="CAKKNE010000006">
    <property type="protein sequence ID" value="CAH0380280.1"/>
    <property type="molecule type" value="Genomic_DNA"/>
</dbReference>
<feature type="region of interest" description="Disordered" evidence="10">
    <location>
        <begin position="1144"/>
        <end position="1164"/>
    </location>
</feature>
<evidence type="ECO:0000256" key="2">
    <source>
        <dbReference type="ARBA" id="ARBA00006636"/>
    </source>
</evidence>
<comment type="caution">
    <text evidence="9">Lacks conserved residue(s) required for the propagation of feature annotation.</text>
</comment>
<name>A0A8J2SYH3_9STRA</name>
<keyword evidence="6" id="KW-1133">Transmembrane helix</keyword>
<evidence type="ECO:0000256" key="7">
    <source>
        <dbReference type="ARBA" id="ARBA00023098"/>
    </source>
</evidence>
<dbReference type="Pfam" id="PF01734">
    <property type="entry name" value="Patatin"/>
    <property type="match status" value="1"/>
</dbReference>
<keyword evidence="5 9" id="KW-0442">Lipid degradation</keyword>
<keyword evidence="8" id="KW-0472">Membrane</keyword>
<feature type="domain" description="PNPLA" evidence="12">
    <location>
        <begin position="774"/>
        <end position="983"/>
    </location>
</feature>
<dbReference type="InterPro" id="IPR000595">
    <property type="entry name" value="cNMP-bd_dom"/>
</dbReference>
<evidence type="ECO:0000256" key="9">
    <source>
        <dbReference type="PROSITE-ProRule" id="PRU01161"/>
    </source>
</evidence>
<keyword evidence="4 9" id="KW-0378">Hydrolase</keyword>
<dbReference type="Pfam" id="PF00027">
    <property type="entry name" value="cNMP_binding"/>
    <property type="match status" value="1"/>
</dbReference>
<feature type="short sequence motif" description="GXGXXG" evidence="9">
    <location>
        <begin position="778"/>
        <end position="783"/>
    </location>
</feature>
<evidence type="ECO:0008006" key="15">
    <source>
        <dbReference type="Google" id="ProtNLM"/>
    </source>
</evidence>
<protein>
    <recommendedName>
        <fullName evidence="15">Patatin</fullName>
    </recommendedName>
</protein>
<feature type="compositionally biased region" description="Acidic residues" evidence="10">
    <location>
        <begin position="171"/>
        <end position="182"/>
    </location>
</feature>
<feature type="region of interest" description="Disordered" evidence="10">
    <location>
        <begin position="33"/>
        <end position="98"/>
    </location>
</feature>
<evidence type="ECO:0000259" key="12">
    <source>
        <dbReference type="PROSITE" id="PS51635"/>
    </source>
</evidence>
<reference evidence="13" key="1">
    <citation type="submission" date="2021-11" db="EMBL/GenBank/DDBJ databases">
        <authorList>
            <consortium name="Genoscope - CEA"/>
            <person name="William W."/>
        </authorList>
    </citation>
    <scope>NUCLEOTIDE SEQUENCE</scope>
</reference>
<dbReference type="SUPFAM" id="SSF52151">
    <property type="entry name" value="FabD/lysophospholipase-like"/>
    <property type="match status" value="1"/>
</dbReference>
<dbReference type="InterPro" id="IPR016035">
    <property type="entry name" value="Acyl_Trfase/lysoPLipase"/>
</dbReference>
<dbReference type="PROSITE" id="PS51635">
    <property type="entry name" value="PNPLA"/>
    <property type="match status" value="1"/>
</dbReference>
<dbReference type="GO" id="GO:0016020">
    <property type="term" value="C:membrane"/>
    <property type="evidence" value="ECO:0007669"/>
    <property type="project" value="UniProtKB-SubCell"/>
</dbReference>
<evidence type="ECO:0000313" key="13">
    <source>
        <dbReference type="EMBL" id="CAH0380280.1"/>
    </source>
</evidence>
<evidence type="ECO:0000256" key="5">
    <source>
        <dbReference type="ARBA" id="ARBA00022963"/>
    </source>
</evidence>
<comment type="similarity">
    <text evidence="2">Belongs to the NTE family.</text>
</comment>
<dbReference type="InterPro" id="IPR056556">
    <property type="entry name" value="NTE1_P-loop_dom"/>
</dbReference>
<feature type="short sequence motif" description="GXSXG" evidence="9">
    <location>
        <begin position="805"/>
        <end position="809"/>
    </location>
</feature>
<dbReference type="OrthoDB" id="421051at2759"/>
<accession>A0A8J2SYH3</accession>
<feature type="compositionally biased region" description="Polar residues" evidence="10">
    <location>
        <begin position="75"/>
        <end position="93"/>
    </location>
</feature>
<dbReference type="GO" id="GO:0004622">
    <property type="term" value="F:phosphatidylcholine lysophospholipase activity"/>
    <property type="evidence" value="ECO:0007669"/>
    <property type="project" value="UniProtKB-ARBA"/>
</dbReference>
<evidence type="ECO:0000256" key="6">
    <source>
        <dbReference type="ARBA" id="ARBA00022989"/>
    </source>
</evidence>
<dbReference type="SUPFAM" id="SSF51206">
    <property type="entry name" value="cAMP-binding domain-like"/>
    <property type="match status" value="2"/>
</dbReference>
<dbReference type="PROSITE" id="PS50042">
    <property type="entry name" value="CNMP_BINDING_3"/>
    <property type="match status" value="1"/>
</dbReference>
<evidence type="ECO:0000256" key="1">
    <source>
        <dbReference type="ARBA" id="ARBA00004370"/>
    </source>
</evidence>
<evidence type="ECO:0000313" key="14">
    <source>
        <dbReference type="Proteomes" id="UP000789595"/>
    </source>
</evidence>
<dbReference type="Proteomes" id="UP000789595">
    <property type="component" value="Unassembled WGS sequence"/>
</dbReference>
<evidence type="ECO:0000256" key="4">
    <source>
        <dbReference type="ARBA" id="ARBA00022801"/>
    </source>
</evidence>
<dbReference type="GO" id="GO:0016042">
    <property type="term" value="P:lipid catabolic process"/>
    <property type="evidence" value="ECO:0007669"/>
    <property type="project" value="UniProtKB-UniRule"/>
</dbReference>
<dbReference type="AlphaFoldDB" id="A0A8J2SYH3"/>
<sequence>MGSGGRRTTRTVTLVAASAWAVAAWVRGARRRRRHRRRLRAQQQQAPSEARREATTASFSDDDSDDEVAPLIVPQTPSFRRASSTDYRQGTQESRTKLVPADAARAARWLAGTPLGFLVDDPSDEALRDAVLERVRWRRYRPGATVQARGALRDTLILVVSGSLAIKALREDDEESDDEEDHLENVERPTVQRAARSQSLSTAVGLDLDDDRTVSSRHAEQSPREKVVATLGPLEALGKFSVVAAAASDQDVSSSPHRVVSHSTEGGTITCELDAASLRDLATERPAALLSYARRTLSRLHRVARFANREFLRMNTCGDSAASLSQDDYSSLKPFASRHAPSTIIKLDDPRKLYVLLEGSVLVGGSLDESRTRRVTAPAVLDGFRFLDDDGRSTTERLRKALQVMASNGPDDHGVVLAKIPEGAFRTNLSIAANASKCLLGVVAAMAPDVRAFTDAGLSRRWLHAGVKLMSRGDLAPDHFYVVVTGRVRVLRYDEDLIEEVEDVSRGGVVGLAAALAAKHRLDFDATCLRDSELVAVPRKALDGNGALWLAKLAHGLKGQKEQDEVSTVAITGVDGAGNLAAGANAETLCRSFTAIQEGKALVVTPAAIAKRFGDPWTSHHGHVAPALWRRRVASWLAEREERHRFVVLECFDREDEEDDIVPTRAFARAWARLALAQSDVALVVADAARSSAVAPRRLERRALYGGSEITRKKSIVLLVHDRNAPPPKRSSRWLAARPAPTQGCAPRLLHCVRNDANDLGRVARIVAGRAVGVVLGGGGGRGLGHLGVLRALEEGGLMPDVVAGCSQGAYCAAAYALPQRNDDRLEATSVASEEIARTLTSPPSLAWELTLPLLSVFSGKLFSRAVRRGLSFAWSRPIGRRNDSCLSDESDDDEEHPSDARRVVRRKVWSRRDVEDCWLPFFCVTTNLTRQQGHSISAGDLVFACRASMSVAELLPPMRCQKTGDLHCDGCYVNNLPVREMRSTGCVRTVVGVSVVDSSGGEFRDVIVYGESGVSGWYLLLRRWLNVLLVCVGRSRDCRKVPSMSKVNATLQVLRNKSQLAEDLEGGTMDLFLEIKPVADFSASCYWRLTRMAGLAADYALPKVRRFVRKRDNLRRKLSASLADRDQASLPALRSALFDSVDRDLDTSSGSRNREPASPRRAVDDLLRRLSSSSLRARHPSDNLRW</sequence>
<comment type="caution">
    <text evidence="13">The sequence shown here is derived from an EMBL/GenBank/DDBJ whole genome shotgun (WGS) entry which is preliminary data.</text>
</comment>
<organism evidence="13 14">
    <name type="scientific">Pelagomonas calceolata</name>
    <dbReference type="NCBI Taxonomy" id="35677"/>
    <lineage>
        <taxon>Eukaryota</taxon>
        <taxon>Sar</taxon>
        <taxon>Stramenopiles</taxon>
        <taxon>Ochrophyta</taxon>
        <taxon>Pelagophyceae</taxon>
        <taxon>Pelagomonadales</taxon>
        <taxon>Pelagomonadaceae</taxon>
        <taxon>Pelagomonas</taxon>
    </lineage>
</organism>
<proteinExistence type="inferred from homology"/>
<dbReference type="Gene3D" id="2.60.120.10">
    <property type="entry name" value="Jelly Rolls"/>
    <property type="match status" value="2"/>
</dbReference>
<feature type="active site" description="Proton acceptor" evidence="9">
    <location>
        <position position="970"/>
    </location>
</feature>
<evidence type="ECO:0000256" key="3">
    <source>
        <dbReference type="ARBA" id="ARBA00022692"/>
    </source>
</evidence>
<dbReference type="InterPro" id="IPR050301">
    <property type="entry name" value="NTE"/>
</dbReference>
<keyword evidence="3" id="KW-0812">Transmembrane</keyword>